<organism evidence="1 2">
    <name type="scientific">Geofilum rubicundum JCM 15548</name>
    <dbReference type="NCBI Taxonomy" id="1236989"/>
    <lineage>
        <taxon>Bacteria</taxon>
        <taxon>Pseudomonadati</taxon>
        <taxon>Bacteroidota</taxon>
        <taxon>Bacteroidia</taxon>
        <taxon>Marinilabiliales</taxon>
        <taxon>Marinilabiliaceae</taxon>
        <taxon>Geofilum</taxon>
    </lineage>
</organism>
<dbReference type="EMBL" id="BAZW01000003">
    <property type="protein sequence ID" value="GAO28594.1"/>
    <property type="molecule type" value="Genomic_DNA"/>
</dbReference>
<proteinExistence type="predicted"/>
<dbReference type="Proteomes" id="UP000032900">
    <property type="component" value="Unassembled WGS sequence"/>
</dbReference>
<dbReference type="AlphaFoldDB" id="A0A0E9LTK8"/>
<keyword evidence="2" id="KW-1185">Reference proteome</keyword>
<gene>
    <name evidence="1" type="ORF">JCM15548_1710</name>
</gene>
<comment type="caution">
    <text evidence="1">The sequence shown here is derived from an EMBL/GenBank/DDBJ whole genome shotgun (WGS) entry which is preliminary data.</text>
</comment>
<accession>A0A0E9LTK8</accession>
<reference evidence="1 2" key="1">
    <citation type="journal article" date="2015" name="Microbes Environ.">
        <title>Distribution and evolution of nitrogen fixation genes in the phylum bacteroidetes.</title>
        <authorList>
            <person name="Inoue J."/>
            <person name="Oshima K."/>
            <person name="Suda W."/>
            <person name="Sakamoto M."/>
            <person name="Iino T."/>
            <person name="Noda S."/>
            <person name="Hongoh Y."/>
            <person name="Hattori M."/>
            <person name="Ohkuma M."/>
        </authorList>
    </citation>
    <scope>NUCLEOTIDE SEQUENCE [LARGE SCALE GENOMIC DNA]</scope>
    <source>
        <strain evidence="1">JCM 15548</strain>
    </source>
</reference>
<dbReference type="SUPFAM" id="SSF56317">
    <property type="entry name" value="Carbon-nitrogen hydrolase"/>
    <property type="match status" value="1"/>
</dbReference>
<dbReference type="InterPro" id="IPR036526">
    <property type="entry name" value="C-N_Hydrolase_sf"/>
</dbReference>
<protein>
    <submittedName>
        <fullName evidence="1">NAD synthetase</fullName>
    </submittedName>
</protein>
<name>A0A0E9LTK8_9BACT</name>
<evidence type="ECO:0000313" key="1">
    <source>
        <dbReference type="EMBL" id="GAO28594.1"/>
    </source>
</evidence>
<dbReference type="STRING" id="1236989.JCM15548_1710"/>
<evidence type="ECO:0000313" key="2">
    <source>
        <dbReference type="Proteomes" id="UP000032900"/>
    </source>
</evidence>
<sequence length="84" mass="9685">MEVVPGHPDINVKKMLAEIKKARAAGDEMIVFPEMAVPGYLLGDEWENTAFVKDCYHYNAVIKKCHTRHRSCVGECRYRYPTKK</sequence>
<dbReference type="Gene3D" id="3.60.110.10">
    <property type="entry name" value="Carbon-nitrogen hydrolase"/>
    <property type="match status" value="1"/>
</dbReference>